<gene>
    <name evidence="8" type="ORF">SAMN05216175_1052</name>
</gene>
<dbReference type="Gene3D" id="3.20.20.450">
    <property type="entry name" value="EAL domain"/>
    <property type="match status" value="1"/>
</dbReference>
<dbReference type="PROSITE" id="PS50885">
    <property type="entry name" value="HAMP"/>
    <property type="match status" value="1"/>
</dbReference>
<dbReference type="InterPro" id="IPR003660">
    <property type="entry name" value="HAMP_dom"/>
</dbReference>
<evidence type="ECO:0000256" key="1">
    <source>
        <dbReference type="ARBA" id="ARBA00001946"/>
    </source>
</evidence>
<dbReference type="NCBIfam" id="TIGR00229">
    <property type="entry name" value="sensory_box"/>
    <property type="match status" value="1"/>
</dbReference>
<dbReference type="EMBL" id="FOOU01000005">
    <property type="protein sequence ID" value="SFG28522.1"/>
    <property type="molecule type" value="Genomic_DNA"/>
</dbReference>
<dbReference type="InterPro" id="IPR052155">
    <property type="entry name" value="Biofilm_reg_signaling"/>
</dbReference>
<dbReference type="Gene3D" id="6.10.340.10">
    <property type="match status" value="1"/>
</dbReference>
<feature type="domain" description="PAC" evidence="4">
    <location>
        <begin position="287"/>
        <end position="339"/>
    </location>
</feature>
<dbReference type="InterPro" id="IPR001633">
    <property type="entry name" value="EAL_dom"/>
</dbReference>
<dbReference type="Pfam" id="PF00990">
    <property type="entry name" value="GGDEF"/>
    <property type="match status" value="1"/>
</dbReference>
<dbReference type="CDD" id="cd06225">
    <property type="entry name" value="HAMP"/>
    <property type="match status" value="1"/>
</dbReference>
<proteinExistence type="predicted"/>
<feature type="domain" description="EAL" evidence="5">
    <location>
        <begin position="513"/>
        <end position="762"/>
    </location>
</feature>
<feature type="transmembrane region" description="Helical" evidence="2">
    <location>
        <begin position="20"/>
        <end position="38"/>
    </location>
</feature>
<evidence type="ECO:0000256" key="2">
    <source>
        <dbReference type="SAM" id="Phobius"/>
    </source>
</evidence>
<keyword evidence="2" id="KW-0812">Transmembrane</keyword>
<dbReference type="GO" id="GO:0003824">
    <property type="term" value="F:catalytic activity"/>
    <property type="evidence" value="ECO:0007669"/>
    <property type="project" value="UniProtKB-ARBA"/>
</dbReference>
<dbReference type="PANTHER" id="PTHR44757:SF2">
    <property type="entry name" value="BIOFILM ARCHITECTURE MAINTENANCE PROTEIN MBAA"/>
    <property type="match status" value="1"/>
</dbReference>
<dbReference type="InterPro" id="IPR001610">
    <property type="entry name" value="PAC"/>
</dbReference>
<dbReference type="GO" id="GO:0007165">
    <property type="term" value="P:signal transduction"/>
    <property type="evidence" value="ECO:0007669"/>
    <property type="project" value="InterPro"/>
</dbReference>
<evidence type="ECO:0000313" key="9">
    <source>
        <dbReference type="Proteomes" id="UP000198623"/>
    </source>
</evidence>
<organism evidence="8 9">
    <name type="scientific">Neptunomonas qingdaonensis</name>
    <dbReference type="NCBI Taxonomy" id="1045558"/>
    <lineage>
        <taxon>Bacteria</taxon>
        <taxon>Pseudomonadati</taxon>
        <taxon>Pseudomonadota</taxon>
        <taxon>Gammaproteobacteria</taxon>
        <taxon>Oceanospirillales</taxon>
        <taxon>Oceanospirillaceae</taxon>
        <taxon>Neptunomonas</taxon>
    </lineage>
</organism>
<feature type="domain" description="HAMP" evidence="6">
    <location>
        <begin position="40"/>
        <end position="92"/>
    </location>
</feature>
<dbReference type="STRING" id="1045558.SAMN05216175_1052"/>
<dbReference type="InterPro" id="IPR035919">
    <property type="entry name" value="EAL_sf"/>
</dbReference>
<dbReference type="PANTHER" id="PTHR44757">
    <property type="entry name" value="DIGUANYLATE CYCLASE DGCP"/>
    <property type="match status" value="1"/>
</dbReference>
<keyword evidence="2" id="KW-0472">Membrane</keyword>
<keyword evidence="2" id="KW-1133">Transmembrane helix</keyword>
<dbReference type="PROSITE" id="PS50887">
    <property type="entry name" value="GGDEF"/>
    <property type="match status" value="1"/>
</dbReference>
<name>A0A1I2QJD4_9GAMM</name>
<dbReference type="SMART" id="SM00086">
    <property type="entry name" value="PAC"/>
    <property type="match status" value="1"/>
</dbReference>
<dbReference type="PROSITE" id="PS50113">
    <property type="entry name" value="PAC"/>
    <property type="match status" value="1"/>
</dbReference>
<reference evidence="9" key="1">
    <citation type="submission" date="2016-10" db="EMBL/GenBank/DDBJ databases">
        <authorList>
            <person name="Varghese N."/>
            <person name="Submissions S."/>
        </authorList>
    </citation>
    <scope>NUCLEOTIDE SEQUENCE [LARGE SCALE GENOMIC DNA]</scope>
    <source>
        <strain evidence="9">CGMCC 1.10971</strain>
    </source>
</reference>
<dbReference type="SMART" id="SM00267">
    <property type="entry name" value="GGDEF"/>
    <property type="match status" value="1"/>
</dbReference>
<dbReference type="CDD" id="cd00130">
    <property type="entry name" value="PAS"/>
    <property type="match status" value="1"/>
</dbReference>
<keyword evidence="9" id="KW-1185">Reference proteome</keyword>
<evidence type="ECO:0000313" key="8">
    <source>
        <dbReference type="EMBL" id="SFG28522.1"/>
    </source>
</evidence>
<evidence type="ECO:0000259" key="7">
    <source>
        <dbReference type="PROSITE" id="PS50887"/>
    </source>
</evidence>
<sequence length="762" mass="86134">MGIPIDSALAQANYQFVTNLLYFLIFLGAVTVLAIKGLRSGILQPLQQITGATARLEKGELIENLPTNGARELSILGERFKKMAEARLKAEESAKKRSDELDSVFSALPDLYFKLNRDFIILEYRTSSPGDLYTSPDLFLSHNMLDVLPTEIGKLFQQKILEHVANKKLTTWEYPLDIGGKREFFEARANAIHQSNDMIIVIRNISRRKQYEESLLLSASVFENSSECMMVTDKDTFILNVNPAFTEVTGYTKEEVRGLKTNILSSGHHDQDFYHTLWEALKDSGCWKGEIYNRKKNGEVFPVWLSINSIYDESHQVVRYVALYRDISEQKKAADLIWQQAHFDHLTGLPNRNTLIDHMSHEITQAQRHNLLLATLFLDLDDFKHVNDTLGHDKGDQLLKLVATRLASSVRSEDLIGRQGGDEFIIIMGSLPNLTPAIRVAEKIKKSFSEPFDLEGKTVYISVSIGISFYPLDGTNSTELLKTSDQAMYAAKESGRNCYHCFTPSMQESVVQRMQLIHDLHIALEAQQFLLYFQPIVCLKTGKIQKAEALIRWNHPLHGVVLPCEFIPLAEETRLITGIGEWLFNEGCRSLKKLQQAFGSDFELSINVSPVQFLDSKSGLLPWLEKLTGQGLNASSIVIEITEGLLMTSSEESLSTLLHFRDAGIQVALDDFGTGYSSLAYIQQYDIDYLKIDREFVRQIPESTDSRVLCESIIVMAHRLGIKVIAEGIETKAQERVLTEMGCDYAQGYLYSKPVTLNEFIK</sequence>
<feature type="domain" description="PAS" evidence="3">
    <location>
        <begin position="221"/>
        <end position="258"/>
    </location>
</feature>
<dbReference type="InterPro" id="IPR000700">
    <property type="entry name" value="PAS-assoc_C"/>
</dbReference>
<dbReference type="OrthoDB" id="9176779at2"/>
<dbReference type="CDD" id="cd01949">
    <property type="entry name" value="GGDEF"/>
    <property type="match status" value="1"/>
</dbReference>
<dbReference type="FunFam" id="3.30.70.270:FF:000001">
    <property type="entry name" value="Diguanylate cyclase domain protein"/>
    <property type="match status" value="1"/>
</dbReference>
<dbReference type="InterPro" id="IPR000160">
    <property type="entry name" value="GGDEF_dom"/>
</dbReference>
<dbReference type="SMART" id="SM00091">
    <property type="entry name" value="PAS"/>
    <property type="match status" value="2"/>
</dbReference>
<comment type="cofactor">
    <cofactor evidence="1">
        <name>Mg(2+)</name>
        <dbReference type="ChEBI" id="CHEBI:18420"/>
    </cofactor>
</comment>
<evidence type="ECO:0000259" key="4">
    <source>
        <dbReference type="PROSITE" id="PS50113"/>
    </source>
</evidence>
<dbReference type="SUPFAM" id="SSF55785">
    <property type="entry name" value="PYP-like sensor domain (PAS domain)"/>
    <property type="match status" value="2"/>
</dbReference>
<accession>A0A1I2QJD4</accession>
<dbReference type="InterPro" id="IPR043128">
    <property type="entry name" value="Rev_trsase/Diguanyl_cyclase"/>
</dbReference>
<dbReference type="SUPFAM" id="SSF55073">
    <property type="entry name" value="Nucleotide cyclase"/>
    <property type="match status" value="1"/>
</dbReference>
<dbReference type="SUPFAM" id="SSF141868">
    <property type="entry name" value="EAL domain-like"/>
    <property type="match status" value="1"/>
</dbReference>
<dbReference type="CDD" id="cd01948">
    <property type="entry name" value="EAL"/>
    <property type="match status" value="1"/>
</dbReference>
<dbReference type="AlphaFoldDB" id="A0A1I2QJD4"/>
<dbReference type="Pfam" id="PF13426">
    <property type="entry name" value="PAS_9"/>
    <property type="match status" value="1"/>
</dbReference>
<dbReference type="Gene3D" id="3.30.450.20">
    <property type="entry name" value="PAS domain"/>
    <property type="match status" value="2"/>
</dbReference>
<feature type="domain" description="GGDEF" evidence="7">
    <location>
        <begin position="371"/>
        <end position="504"/>
    </location>
</feature>
<dbReference type="PROSITE" id="PS50883">
    <property type="entry name" value="EAL"/>
    <property type="match status" value="1"/>
</dbReference>
<dbReference type="SMART" id="SM00052">
    <property type="entry name" value="EAL"/>
    <property type="match status" value="1"/>
</dbReference>
<dbReference type="InterPro" id="IPR029787">
    <property type="entry name" value="Nucleotide_cyclase"/>
</dbReference>
<dbReference type="InterPro" id="IPR000014">
    <property type="entry name" value="PAS"/>
</dbReference>
<dbReference type="GO" id="GO:0016020">
    <property type="term" value="C:membrane"/>
    <property type="evidence" value="ECO:0007669"/>
    <property type="project" value="InterPro"/>
</dbReference>
<dbReference type="Pfam" id="PF00563">
    <property type="entry name" value="EAL"/>
    <property type="match status" value="1"/>
</dbReference>
<dbReference type="Gene3D" id="3.30.70.270">
    <property type="match status" value="1"/>
</dbReference>
<protein>
    <submittedName>
        <fullName evidence="8">PAS domain S-box-containing protein/diguanylate cyclase (GGDEF) domain-containing protein</fullName>
    </submittedName>
</protein>
<dbReference type="Pfam" id="PF00672">
    <property type="entry name" value="HAMP"/>
    <property type="match status" value="1"/>
</dbReference>
<evidence type="ECO:0000259" key="3">
    <source>
        <dbReference type="PROSITE" id="PS50112"/>
    </source>
</evidence>
<dbReference type="InterPro" id="IPR035965">
    <property type="entry name" value="PAS-like_dom_sf"/>
</dbReference>
<evidence type="ECO:0000259" key="5">
    <source>
        <dbReference type="PROSITE" id="PS50883"/>
    </source>
</evidence>
<dbReference type="PROSITE" id="PS50112">
    <property type="entry name" value="PAS"/>
    <property type="match status" value="1"/>
</dbReference>
<evidence type="ECO:0000259" key="6">
    <source>
        <dbReference type="PROSITE" id="PS50885"/>
    </source>
</evidence>
<dbReference type="Proteomes" id="UP000198623">
    <property type="component" value="Unassembled WGS sequence"/>
</dbReference>
<dbReference type="NCBIfam" id="TIGR00254">
    <property type="entry name" value="GGDEF"/>
    <property type="match status" value="1"/>
</dbReference>